<gene>
    <name evidence="1" type="ORF">RPERSI_LOCUS34219</name>
</gene>
<reference evidence="1" key="1">
    <citation type="submission" date="2021-06" db="EMBL/GenBank/DDBJ databases">
        <authorList>
            <person name="Kallberg Y."/>
            <person name="Tangrot J."/>
            <person name="Rosling A."/>
        </authorList>
    </citation>
    <scope>NUCLEOTIDE SEQUENCE</scope>
    <source>
        <strain evidence="1">MA461A</strain>
    </source>
</reference>
<evidence type="ECO:0000313" key="2">
    <source>
        <dbReference type="Proteomes" id="UP000789920"/>
    </source>
</evidence>
<evidence type="ECO:0000313" key="1">
    <source>
        <dbReference type="EMBL" id="CAG8846590.1"/>
    </source>
</evidence>
<dbReference type="EMBL" id="CAJVQC010151983">
    <property type="protein sequence ID" value="CAG8846590.1"/>
    <property type="molecule type" value="Genomic_DNA"/>
</dbReference>
<feature type="non-terminal residue" evidence="1">
    <location>
        <position position="60"/>
    </location>
</feature>
<sequence length="60" mass="7493">MDDDYDPEFFNYNQTSDNSYSFDQNEDILALYYFIKNFFEFYEKPEIHPEDKPITKLRYK</sequence>
<accession>A0ACA9SSH5</accession>
<protein>
    <submittedName>
        <fullName evidence="1">22634_t:CDS:1</fullName>
    </submittedName>
</protein>
<dbReference type="Proteomes" id="UP000789920">
    <property type="component" value="Unassembled WGS sequence"/>
</dbReference>
<comment type="caution">
    <text evidence="1">The sequence shown here is derived from an EMBL/GenBank/DDBJ whole genome shotgun (WGS) entry which is preliminary data.</text>
</comment>
<organism evidence="1 2">
    <name type="scientific">Racocetra persica</name>
    <dbReference type="NCBI Taxonomy" id="160502"/>
    <lineage>
        <taxon>Eukaryota</taxon>
        <taxon>Fungi</taxon>
        <taxon>Fungi incertae sedis</taxon>
        <taxon>Mucoromycota</taxon>
        <taxon>Glomeromycotina</taxon>
        <taxon>Glomeromycetes</taxon>
        <taxon>Diversisporales</taxon>
        <taxon>Gigasporaceae</taxon>
        <taxon>Racocetra</taxon>
    </lineage>
</organism>
<name>A0ACA9SSH5_9GLOM</name>
<keyword evidence="2" id="KW-1185">Reference proteome</keyword>
<proteinExistence type="predicted"/>